<proteinExistence type="predicted"/>
<feature type="compositionally biased region" description="Basic and acidic residues" evidence="1">
    <location>
        <begin position="364"/>
        <end position="377"/>
    </location>
</feature>
<evidence type="ECO:0000256" key="1">
    <source>
        <dbReference type="SAM" id="MobiDB-lite"/>
    </source>
</evidence>
<reference evidence="4" key="1">
    <citation type="submission" date="2016-01" db="EMBL/GenBank/DDBJ databases">
        <authorList>
            <person name="Mitreva M."/>
            <person name="Pepin K.H."/>
            <person name="Mihindukulasuriya K.A."/>
            <person name="Fulton R."/>
            <person name="Fronick C."/>
            <person name="O'Laughlin M."/>
            <person name="Miner T."/>
            <person name="Herter B."/>
            <person name="Rosa B.A."/>
            <person name="Cordes M."/>
            <person name="Tomlinson C."/>
            <person name="Wollam A."/>
            <person name="Palsikar V.B."/>
            <person name="Mardis E.R."/>
            <person name="Wilson R.K."/>
        </authorList>
    </citation>
    <scope>NUCLEOTIDE SEQUENCE [LARGE SCALE GENOMIC DNA]</scope>
    <source>
        <strain evidence="4">GED7749B</strain>
    </source>
</reference>
<feature type="region of interest" description="Disordered" evidence="1">
    <location>
        <begin position="364"/>
        <end position="383"/>
    </location>
</feature>
<dbReference type="EMBL" id="LRPN01000032">
    <property type="protein sequence ID" value="KWZ84146.1"/>
    <property type="molecule type" value="Genomic_DNA"/>
</dbReference>
<evidence type="ECO:0000313" key="4">
    <source>
        <dbReference type="Proteomes" id="UP000070376"/>
    </source>
</evidence>
<gene>
    <name evidence="3" type="ORF">HMPREF3213_00934</name>
</gene>
<dbReference type="Pfam" id="PF10646">
    <property type="entry name" value="Germane"/>
    <property type="match status" value="2"/>
</dbReference>
<protein>
    <recommendedName>
        <fullName evidence="2">GerMN domain-containing protein</fullName>
    </recommendedName>
</protein>
<dbReference type="SMART" id="SM00909">
    <property type="entry name" value="Germane"/>
    <property type="match status" value="2"/>
</dbReference>
<comment type="caution">
    <text evidence="3">The sequence shown here is derived from an EMBL/GenBank/DDBJ whole genome shotgun (WGS) entry which is preliminary data.</text>
</comment>
<accession>A0A133KX35</accession>
<dbReference type="PATRIC" id="fig|1398.22.peg.943"/>
<dbReference type="Proteomes" id="UP000070376">
    <property type="component" value="Unassembled WGS sequence"/>
</dbReference>
<name>A0A133KX35_HEYCO</name>
<evidence type="ECO:0000259" key="2">
    <source>
        <dbReference type="SMART" id="SM00909"/>
    </source>
</evidence>
<sequence>MEKRAVFILPRNFCMSGLIFRNASIHSSTNSLREGKGMVKKAKAAGKLALAFAACSIWISGCSLLPEKQPEKIDPHQSVSVKDGAKQTAKAKKGQVLTELYLIDKYGYVVPQTIALPESKSIAKQALEYLVQDGPVSNLLPNGFRAVLPANTQLSVDVKDGLATVDFSGDFKDYQAHDEQKILESVTWTLTQFDSIQKVSLKMNGKKLKAMPVAGTPVSPDGLTREAGINTDTKYVADITNTHPVTVYYLAETGEQSYYVPVTKRVADSNKDDVAAAVEELVKGPSPGSHLVSGFMDDVKLKKQPEVANGKVTVDFNKEILGSLDKKMISNEVLDPLVLTLTEQKGIKSVAVEVDGSTKLVTEDGKSVSEPVTRPEKVNTGSF</sequence>
<dbReference type="AlphaFoldDB" id="A0A133KX35"/>
<evidence type="ECO:0000313" key="3">
    <source>
        <dbReference type="EMBL" id="KWZ84146.1"/>
    </source>
</evidence>
<feature type="domain" description="GerMN" evidence="2">
    <location>
        <begin position="123"/>
        <end position="212"/>
    </location>
</feature>
<dbReference type="InterPro" id="IPR019606">
    <property type="entry name" value="GerMN"/>
</dbReference>
<organism evidence="3 4">
    <name type="scientific">Heyndrickxia coagulans</name>
    <name type="common">Weizmannia coagulans</name>
    <dbReference type="NCBI Taxonomy" id="1398"/>
    <lineage>
        <taxon>Bacteria</taxon>
        <taxon>Bacillati</taxon>
        <taxon>Bacillota</taxon>
        <taxon>Bacilli</taxon>
        <taxon>Bacillales</taxon>
        <taxon>Bacillaceae</taxon>
        <taxon>Heyndrickxia</taxon>
    </lineage>
</organism>
<feature type="domain" description="GerMN" evidence="2">
    <location>
        <begin position="274"/>
        <end position="363"/>
    </location>
</feature>